<name>A0AAI9L2F9_PECCC</name>
<organism evidence="2 4">
    <name type="scientific">Pectobacterium carotovorum subsp. carotovorum</name>
    <name type="common">Erwinia carotovora subsp. carotovora</name>
    <dbReference type="NCBI Taxonomy" id="555"/>
    <lineage>
        <taxon>Bacteria</taxon>
        <taxon>Pseudomonadati</taxon>
        <taxon>Pseudomonadota</taxon>
        <taxon>Gammaproteobacteria</taxon>
        <taxon>Enterobacterales</taxon>
        <taxon>Pectobacteriaceae</taxon>
        <taxon>Pectobacterium</taxon>
    </lineage>
</organism>
<reference evidence="2" key="2">
    <citation type="submission" date="2023-02" db="EMBL/GenBank/DDBJ databases">
        <title>Pectobacterium carotovorum subsp. carotovorum NBRC 12380.</title>
        <authorList>
            <person name="Ichikawa N."/>
            <person name="Sato H."/>
            <person name="Tonouchi N."/>
        </authorList>
    </citation>
    <scope>NUCLEOTIDE SEQUENCE</scope>
    <source>
        <strain evidence="2">NBRC 12380</strain>
    </source>
</reference>
<comment type="caution">
    <text evidence="2">The sequence shown here is derived from an EMBL/GenBank/DDBJ whole genome shotgun (WGS) entry which is preliminary data.</text>
</comment>
<evidence type="ECO:0000313" key="4">
    <source>
        <dbReference type="Proteomes" id="UP001165145"/>
    </source>
</evidence>
<gene>
    <name evidence="2" type="ORF">Pcaca03_36140</name>
    <name evidence="1" type="ORF">SOASR016_36140</name>
</gene>
<proteinExistence type="predicted"/>
<evidence type="ECO:0000313" key="1">
    <source>
        <dbReference type="EMBL" id="GKX48862.1"/>
    </source>
</evidence>
<evidence type="ECO:0000313" key="3">
    <source>
        <dbReference type="Proteomes" id="UP001058167"/>
    </source>
</evidence>
<dbReference type="Proteomes" id="UP001165145">
    <property type="component" value="Unassembled WGS sequence"/>
</dbReference>
<keyword evidence="3" id="KW-1185">Reference proteome</keyword>
<dbReference type="RefSeq" id="WP_261867637.1">
    <property type="nucleotide sequence ID" value="NZ_BRLF01000010.1"/>
</dbReference>
<evidence type="ECO:0000313" key="2">
    <source>
        <dbReference type="EMBL" id="GLV71170.1"/>
    </source>
</evidence>
<protein>
    <submittedName>
        <fullName evidence="2">Uncharacterized protein</fullName>
    </submittedName>
</protein>
<dbReference type="EMBL" id="BRLF01000010">
    <property type="protein sequence ID" value="GKX48862.1"/>
    <property type="molecule type" value="Genomic_DNA"/>
</dbReference>
<reference evidence="1" key="1">
    <citation type="submission" date="2022-06" db="EMBL/GenBank/DDBJ databases">
        <title>Draft genome sequences of Pectobacterium carotovorum subsp. carotovorum str. NBRC12380.</title>
        <authorList>
            <person name="Wakabayashi Y."/>
            <person name="Kojima K."/>
        </authorList>
    </citation>
    <scope>NUCLEOTIDE SEQUENCE</scope>
    <source>
        <strain evidence="1">NBRC 12380</strain>
    </source>
</reference>
<sequence>MNDSLVILIASGRKIIATESAIIATGKALLTIVVVTDCLAATLSSLWSLGDISRDFEISPYQRLNRIAEMAISKLDAESKSLIGIKGSAGR</sequence>
<accession>A0AAI9L2F9</accession>
<dbReference type="EMBL" id="BSRL01000010">
    <property type="protein sequence ID" value="GLV71170.1"/>
    <property type="molecule type" value="Genomic_DNA"/>
</dbReference>
<dbReference type="Proteomes" id="UP001058167">
    <property type="component" value="Unassembled WGS sequence"/>
</dbReference>
<dbReference type="AlphaFoldDB" id="A0AAI9L2F9"/>